<comment type="caution">
    <text evidence="1">The sequence shown here is derived from an EMBL/GenBank/DDBJ whole genome shotgun (WGS) entry which is preliminary data.</text>
</comment>
<dbReference type="EMBL" id="JAERTY010000016">
    <property type="protein sequence ID" value="MBL1411358.1"/>
    <property type="molecule type" value="Genomic_DNA"/>
</dbReference>
<sequence length="217" mass="23948">MKIKNVMLASLIGAGLMYSCGNNDAKEQDAESNEKGVLEQIGESAEAIKGLSKLEEYTKELESRMDELKAMTPVSNEVFKSVLPDTFQGLKRTSLQVGEMSALNLASGKAEYKNDDQSKTIVIDIMDGAGEGGASIVSLMFMGMMTDKEEITETGFEKTMDINGTKTMVKERSDQGTKDSEIQWIHNKRFVVKLEGRGYSLDELTSMFKELDLATLK</sequence>
<reference evidence="1 2" key="1">
    <citation type="submission" date="2021-01" db="EMBL/GenBank/DDBJ databases">
        <title>C459-1 draft genome sequence.</title>
        <authorList>
            <person name="Zhang X.-F."/>
        </authorList>
    </citation>
    <scope>NUCLEOTIDE SEQUENCE [LARGE SCALE GENOMIC DNA]</scope>
    <source>
        <strain evidence="2">C459-1</strain>
    </source>
</reference>
<keyword evidence="2" id="KW-1185">Reference proteome</keyword>
<evidence type="ECO:0008006" key="3">
    <source>
        <dbReference type="Google" id="ProtNLM"/>
    </source>
</evidence>
<dbReference type="RefSeq" id="WP_202105083.1">
    <property type="nucleotide sequence ID" value="NZ_JAERTY010000016.1"/>
</dbReference>
<accession>A0ABS1R9H0</accession>
<evidence type="ECO:0000313" key="2">
    <source>
        <dbReference type="Proteomes" id="UP000625283"/>
    </source>
</evidence>
<proteinExistence type="predicted"/>
<protein>
    <recommendedName>
        <fullName evidence="3">DUF4367 domain-containing protein</fullName>
    </recommendedName>
</protein>
<evidence type="ECO:0000313" key="1">
    <source>
        <dbReference type="EMBL" id="MBL1411358.1"/>
    </source>
</evidence>
<name>A0ABS1R9H0_9SPHI</name>
<gene>
    <name evidence="1" type="ORF">JKG61_21550</name>
</gene>
<dbReference type="PROSITE" id="PS51257">
    <property type="entry name" value="PROKAR_LIPOPROTEIN"/>
    <property type="match status" value="1"/>
</dbReference>
<dbReference type="Proteomes" id="UP000625283">
    <property type="component" value="Unassembled WGS sequence"/>
</dbReference>
<organism evidence="1 2">
    <name type="scientific">Sphingobacterium faecale</name>
    <dbReference type="NCBI Taxonomy" id="2803775"/>
    <lineage>
        <taxon>Bacteria</taxon>
        <taxon>Pseudomonadati</taxon>
        <taxon>Bacteroidota</taxon>
        <taxon>Sphingobacteriia</taxon>
        <taxon>Sphingobacteriales</taxon>
        <taxon>Sphingobacteriaceae</taxon>
        <taxon>Sphingobacterium</taxon>
    </lineage>
</organism>